<keyword evidence="2" id="KW-0472">Membrane</keyword>
<evidence type="ECO:0000313" key="3">
    <source>
        <dbReference type="EMBL" id="KAJ7661837.1"/>
    </source>
</evidence>
<feature type="region of interest" description="Disordered" evidence="1">
    <location>
        <begin position="268"/>
        <end position="294"/>
    </location>
</feature>
<keyword evidence="4" id="KW-1185">Reference proteome</keyword>
<evidence type="ECO:0000313" key="4">
    <source>
        <dbReference type="Proteomes" id="UP001221757"/>
    </source>
</evidence>
<dbReference type="AlphaFoldDB" id="A0AAD7CTF7"/>
<evidence type="ECO:0000256" key="1">
    <source>
        <dbReference type="SAM" id="MobiDB-lite"/>
    </source>
</evidence>
<protein>
    <submittedName>
        <fullName evidence="3">Uncharacterized protein</fullName>
    </submittedName>
</protein>
<dbReference type="Proteomes" id="UP001221757">
    <property type="component" value="Unassembled WGS sequence"/>
</dbReference>
<organism evidence="3 4">
    <name type="scientific">Mycena rosella</name>
    <name type="common">Pink bonnet</name>
    <name type="synonym">Agaricus rosellus</name>
    <dbReference type="NCBI Taxonomy" id="1033263"/>
    <lineage>
        <taxon>Eukaryota</taxon>
        <taxon>Fungi</taxon>
        <taxon>Dikarya</taxon>
        <taxon>Basidiomycota</taxon>
        <taxon>Agaricomycotina</taxon>
        <taxon>Agaricomycetes</taxon>
        <taxon>Agaricomycetidae</taxon>
        <taxon>Agaricales</taxon>
        <taxon>Marasmiineae</taxon>
        <taxon>Mycenaceae</taxon>
        <taxon>Mycena</taxon>
    </lineage>
</organism>
<name>A0AAD7CTF7_MYCRO</name>
<accession>A0AAD7CTF7</accession>
<evidence type="ECO:0000256" key="2">
    <source>
        <dbReference type="SAM" id="Phobius"/>
    </source>
</evidence>
<proteinExistence type="predicted"/>
<feature type="compositionally biased region" description="Basic residues" evidence="1">
    <location>
        <begin position="269"/>
        <end position="285"/>
    </location>
</feature>
<keyword evidence="2" id="KW-1133">Transmembrane helix</keyword>
<sequence length="294" mass="32347">MLSFRRLFRAIRREPTCDFLHSVIDLESAYPWRRTTPVVLGAFIFLAAALAAINMPLSAYDTDQESTFRSNDTLPPLPFSRLIPEILQHPTGGFSPQILTVGDTIQLNNYVFNFTKYLSVPYLMTAAFNELDNTQPVSSFSYYNNPFSDGCDIVRVRGSGDAGGGDGGLIRKVSGTWAMRLQHKQCATGTRSPALTRHNGASTLGVQQTGVHGKLQGLFIVNGKTQRGYCSVVLGAVSLVPERGIDEPWEIGTHPGSVLRIPGAEGAAAHHRFPHGSKKTRRKHEKEHEKEAKK</sequence>
<feature type="transmembrane region" description="Helical" evidence="2">
    <location>
        <begin position="38"/>
        <end position="60"/>
    </location>
</feature>
<dbReference type="EMBL" id="JARKIE010000245">
    <property type="protein sequence ID" value="KAJ7661837.1"/>
    <property type="molecule type" value="Genomic_DNA"/>
</dbReference>
<comment type="caution">
    <text evidence="3">The sequence shown here is derived from an EMBL/GenBank/DDBJ whole genome shotgun (WGS) entry which is preliminary data.</text>
</comment>
<gene>
    <name evidence="3" type="ORF">B0H17DRAFT_1144482</name>
</gene>
<reference evidence="3" key="1">
    <citation type="submission" date="2023-03" db="EMBL/GenBank/DDBJ databases">
        <title>Massive genome expansion in bonnet fungi (Mycena s.s.) driven by repeated elements and novel gene families across ecological guilds.</title>
        <authorList>
            <consortium name="Lawrence Berkeley National Laboratory"/>
            <person name="Harder C.B."/>
            <person name="Miyauchi S."/>
            <person name="Viragh M."/>
            <person name="Kuo A."/>
            <person name="Thoen E."/>
            <person name="Andreopoulos B."/>
            <person name="Lu D."/>
            <person name="Skrede I."/>
            <person name="Drula E."/>
            <person name="Henrissat B."/>
            <person name="Morin E."/>
            <person name="Kohler A."/>
            <person name="Barry K."/>
            <person name="LaButti K."/>
            <person name="Morin E."/>
            <person name="Salamov A."/>
            <person name="Lipzen A."/>
            <person name="Mereny Z."/>
            <person name="Hegedus B."/>
            <person name="Baldrian P."/>
            <person name="Stursova M."/>
            <person name="Weitz H."/>
            <person name="Taylor A."/>
            <person name="Grigoriev I.V."/>
            <person name="Nagy L.G."/>
            <person name="Martin F."/>
            <person name="Kauserud H."/>
        </authorList>
    </citation>
    <scope>NUCLEOTIDE SEQUENCE</scope>
    <source>
        <strain evidence="3">CBHHK067</strain>
    </source>
</reference>
<keyword evidence="2" id="KW-0812">Transmembrane</keyword>